<dbReference type="VEuPathDB" id="FungiDB:TRICI_006243"/>
<dbReference type="NCBIfam" id="TIGR00879">
    <property type="entry name" value="SP"/>
    <property type="match status" value="1"/>
</dbReference>
<gene>
    <name evidence="11" type="ORF">TRICI_006243</name>
</gene>
<dbReference type="InterPro" id="IPR036259">
    <property type="entry name" value="MFS_trans_sf"/>
</dbReference>
<dbReference type="GO" id="GO:0016020">
    <property type="term" value="C:membrane"/>
    <property type="evidence" value="ECO:0007669"/>
    <property type="project" value="UniProtKB-SubCell"/>
</dbReference>
<dbReference type="AlphaFoldDB" id="A0A642UJJ1"/>
<organism evidence="11 12">
    <name type="scientific">Trichomonascus ciferrii</name>
    <dbReference type="NCBI Taxonomy" id="44093"/>
    <lineage>
        <taxon>Eukaryota</taxon>
        <taxon>Fungi</taxon>
        <taxon>Dikarya</taxon>
        <taxon>Ascomycota</taxon>
        <taxon>Saccharomycotina</taxon>
        <taxon>Dipodascomycetes</taxon>
        <taxon>Dipodascales</taxon>
        <taxon>Trichomonascaceae</taxon>
        <taxon>Trichomonascus</taxon>
        <taxon>Trichomonascus ciferrii complex</taxon>
    </lineage>
</organism>
<evidence type="ECO:0000256" key="1">
    <source>
        <dbReference type="ARBA" id="ARBA00004141"/>
    </source>
</evidence>
<dbReference type="FunFam" id="1.20.1250.20:FF:000026">
    <property type="entry name" value="MFS quinate transporter QutD"/>
    <property type="match status" value="1"/>
</dbReference>
<feature type="transmembrane region" description="Helical" evidence="9">
    <location>
        <begin position="304"/>
        <end position="321"/>
    </location>
</feature>
<proteinExistence type="inferred from homology"/>
<feature type="transmembrane region" description="Helical" evidence="9">
    <location>
        <begin position="377"/>
        <end position="400"/>
    </location>
</feature>
<protein>
    <recommendedName>
        <fullName evidence="10">Major facilitator superfamily (MFS) profile domain-containing protein</fullName>
    </recommendedName>
</protein>
<feature type="transmembrane region" description="Helical" evidence="9">
    <location>
        <begin position="444"/>
        <end position="462"/>
    </location>
</feature>
<dbReference type="Proteomes" id="UP000761534">
    <property type="component" value="Unassembled WGS sequence"/>
</dbReference>
<feature type="transmembrane region" description="Helical" evidence="9">
    <location>
        <begin position="6"/>
        <end position="24"/>
    </location>
</feature>
<dbReference type="InterPro" id="IPR005828">
    <property type="entry name" value="MFS_sugar_transport-like"/>
</dbReference>
<evidence type="ECO:0000256" key="6">
    <source>
        <dbReference type="ARBA" id="ARBA00023136"/>
    </source>
</evidence>
<evidence type="ECO:0000256" key="9">
    <source>
        <dbReference type="SAM" id="Phobius"/>
    </source>
</evidence>
<evidence type="ECO:0000256" key="2">
    <source>
        <dbReference type="ARBA" id="ARBA00010992"/>
    </source>
</evidence>
<evidence type="ECO:0000313" key="12">
    <source>
        <dbReference type="Proteomes" id="UP000761534"/>
    </source>
</evidence>
<keyword evidence="3 7" id="KW-0813">Transport</keyword>
<dbReference type="CDD" id="cd17356">
    <property type="entry name" value="MFS_HXT"/>
    <property type="match status" value="1"/>
</dbReference>
<dbReference type="SUPFAM" id="SSF103473">
    <property type="entry name" value="MFS general substrate transporter"/>
    <property type="match status" value="1"/>
</dbReference>
<dbReference type="Pfam" id="PF00083">
    <property type="entry name" value="Sugar_tr"/>
    <property type="match status" value="1"/>
</dbReference>
<dbReference type="Gene3D" id="1.20.1250.20">
    <property type="entry name" value="MFS general substrate transporter like domains"/>
    <property type="match status" value="1"/>
</dbReference>
<dbReference type="InterPro" id="IPR005829">
    <property type="entry name" value="Sugar_transporter_CS"/>
</dbReference>
<keyword evidence="6 9" id="KW-0472">Membrane</keyword>
<dbReference type="OrthoDB" id="4142200at2759"/>
<dbReference type="PROSITE" id="PS00216">
    <property type="entry name" value="SUGAR_TRANSPORT_1"/>
    <property type="match status" value="2"/>
</dbReference>
<feature type="transmembrane region" description="Helical" evidence="9">
    <location>
        <begin position="275"/>
        <end position="292"/>
    </location>
</feature>
<evidence type="ECO:0000256" key="5">
    <source>
        <dbReference type="ARBA" id="ARBA00022989"/>
    </source>
</evidence>
<evidence type="ECO:0000256" key="7">
    <source>
        <dbReference type="RuleBase" id="RU003346"/>
    </source>
</evidence>
<evidence type="ECO:0000259" key="10">
    <source>
        <dbReference type="PROSITE" id="PS50850"/>
    </source>
</evidence>
<comment type="similarity">
    <text evidence="2 7">Belongs to the major facilitator superfamily. Sugar transporter (TC 2.A.1.1) family.</text>
</comment>
<dbReference type="PROSITE" id="PS50850">
    <property type="entry name" value="MFS"/>
    <property type="match status" value="1"/>
</dbReference>
<reference evidence="11" key="1">
    <citation type="journal article" date="2019" name="G3 (Bethesda)">
        <title>Genome Assemblies of Two Rare Opportunistic Yeast Pathogens: Diutina rugosa (syn. Candida rugosa) and Trichomonascus ciferrii (syn. Candida ciferrii).</title>
        <authorList>
            <person name="Mixao V."/>
            <person name="Saus E."/>
            <person name="Hansen A.P."/>
            <person name="Lass-Florl C."/>
            <person name="Gabaldon T."/>
        </authorList>
    </citation>
    <scope>NUCLEOTIDE SEQUENCE</scope>
    <source>
        <strain evidence="11">CBS 4856</strain>
    </source>
</reference>
<dbReference type="PRINTS" id="PR00171">
    <property type="entry name" value="SUGRTRNSPORT"/>
</dbReference>
<feature type="domain" description="Major facilitator superfamily (MFS) profile" evidence="10">
    <location>
        <begin position="11"/>
        <end position="466"/>
    </location>
</feature>
<accession>A0A642UJJ1</accession>
<evidence type="ECO:0000256" key="4">
    <source>
        <dbReference type="ARBA" id="ARBA00022692"/>
    </source>
</evidence>
<evidence type="ECO:0000313" key="11">
    <source>
        <dbReference type="EMBL" id="KAA8900200.1"/>
    </source>
</evidence>
<feature type="transmembrane region" description="Helical" evidence="9">
    <location>
        <begin position="412"/>
        <end position="432"/>
    </location>
</feature>
<feature type="transmembrane region" description="Helical" evidence="9">
    <location>
        <begin position="328"/>
        <end position="350"/>
    </location>
</feature>
<dbReference type="InterPro" id="IPR003663">
    <property type="entry name" value="Sugar/inositol_transpt"/>
</dbReference>
<feature type="transmembrane region" description="Helical" evidence="9">
    <location>
        <begin position="170"/>
        <end position="190"/>
    </location>
</feature>
<dbReference type="PANTHER" id="PTHR48022">
    <property type="entry name" value="PLASTIDIC GLUCOSE TRANSPORTER 4"/>
    <property type="match status" value="1"/>
</dbReference>
<sequence>MAFRVYNPYVTAAIATIGGMIFGFDISSVSSFIGEDGYREFFDYPDSITQGGITASMPGGSFIGSLCSGPISDKLGRKPVIQLASVIWMVGSAIQCAANGQPALICGRFISGWAIGFCSSQVPVYIAELSPKNIRGRLVGIFQWAITWGIMIMFYISYGCTHMSYPAAFRTAWGIQMVPGFLLLLGTLVLPESPRWLAKEDRWEEAIEIISKVQGGGDVNHPQVLVEVEEIKEVIRIEREAKSITILSLFKKDSINRTMVGVWGQIWQQLCGNDLGMNVMMYYIVFIFYMAGFEGNAALVSSSIQYVINMVMTIPALLFIDKWGRRPLFIFGGCLMTLWLVLMAILLGVFSDPVDSVQGNDQIRILIPPEHSSASKAVIACSYLFVATFAPTWGPGMWIYCSEIFPLNQRAIANGLCAGSNWIFNFALALFVPPAFTNITWKTYVMFAVFCFAMTVHVFLLFPETKGKTLEEIGQIWEEKIPAWKTASFEPRRPSASEIKEAGGIHAISEKMHQAVHEDEQVHPSQSPLGTKEANPNAANAV</sequence>
<feature type="transmembrane region" description="Helical" evidence="9">
    <location>
        <begin position="138"/>
        <end position="158"/>
    </location>
</feature>
<dbReference type="PANTHER" id="PTHR48022:SF7">
    <property type="entry name" value="MAJOR FACILITATOR SUPERFAMILY (MFS) PROFILE DOMAIN-CONTAINING PROTEIN-RELATED"/>
    <property type="match status" value="1"/>
</dbReference>
<keyword evidence="5 9" id="KW-1133">Transmembrane helix</keyword>
<name>A0A642UJJ1_9ASCO</name>
<evidence type="ECO:0000256" key="8">
    <source>
        <dbReference type="SAM" id="MobiDB-lite"/>
    </source>
</evidence>
<dbReference type="InterPro" id="IPR020846">
    <property type="entry name" value="MFS_dom"/>
</dbReference>
<keyword evidence="4 9" id="KW-0812">Transmembrane</keyword>
<keyword evidence="12" id="KW-1185">Reference proteome</keyword>
<comment type="subcellular location">
    <subcellularLocation>
        <location evidence="1">Membrane</location>
        <topology evidence="1">Multi-pass membrane protein</topology>
    </subcellularLocation>
</comment>
<dbReference type="InterPro" id="IPR050360">
    <property type="entry name" value="MFS_Sugar_Transporters"/>
</dbReference>
<feature type="region of interest" description="Disordered" evidence="8">
    <location>
        <begin position="514"/>
        <end position="542"/>
    </location>
</feature>
<comment type="caution">
    <text evidence="11">The sequence shown here is derived from an EMBL/GenBank/DDBJ whole genome shotgun (WGS) entry which is preliminary data.</text>
</comment>
<evidence type="ECO:0000256" key="3">
    <source>
        <dbReference type="ARBA" id="ARBA00022448"/>
    </source>
</evidence>
<dbReference type="EMBL" id="SWFS01000507">
    <property type="protein sequence ID" value="KAA8900200.1"/>
    <property type="molecule type" value="Genomic_DNA"/>
</dbReference>
<dbReference type="GO" id="GO:0005351">
    <property type="term" value="F:carbohydrate:proton symporter activity"/>
    <property type="evidence" value="ECO:0007669"/>
    <property type="project" value="TreeGrafter"/>
</dbReference>